<dbReference type="Proteomes" id="UP000319732">
    <property type="component" value="Unassembled WGS sequence"/>
</dbReference>
<keyword evidence="1" id="KW-0479">Metal-binding</keyword>
<evidence type="ECO:0000313" key="6">
    <source>
        <dbReference type="EMBL" id="TQV78812.1"/>
    </source>
</evidence>
<dbReference type="Gene3D" id="3.60.21.10">
    <property type="match status" value="1"/>
</dbReference>
<proteinExistence type="inferred from homology"/>
<dbReference type="OrthoDB" id="9811542at2"/>
<dbReference type="InterPro" id="IPR029052">
    <property type="entry name" value="Metallo-depent_PP-like"/>
</dbReference>
<reference evidence="6 7" key="1">
    <citation type="submission" date="2019-06" db="EMBL/GenBank/DDBJ databases">
        <title>Whole genome sequence for Cellvibrionaceae sp. R142.</title>
        <authorList>
            <person name="Wang G."/>
        </authorList>
    </citation>
    <scope>NUCLEOTIDE SEQUENCE [LARGE SCALE GENOMIC DNA]</scope>
    <source>
        <strain evidence="6 7">R142</strain>
    </source>
</reference>
<dbReference type="GO" id="GO:0016787">
    <property type="term" value="F:hydrolase activity"/>
    <property type="evidence" value="ECO:0007669"/>
    <property type="project" value="UniProtKB-KW"/>
</dbReference>
<dbReference type="SUPFAM" id="SSF56300">
    <property type="entry name" value="Metallo-dependent phosphatases"/>
    <property type="match status" value="1"/>
</dbReference>
<organism evidence="6 7">
    <name type="scientific">Exilibacterium tricleocarpae</name>
    <dbReference type="NCBI Taxonomy" id="2591008"/>
    <lineage>
        <taxon>Bacteria</taxon>
        <taxon>Pseudomonadati</taxon>
        <taxon>Pseudomonadota</taxon>
        <taxon>Gammaproteobacteria</taxon>
        <taxon>Cellvibrionales</taxon>
        <taxon>Cellvibrionaceae</taxon>
        <taxon>Exilibacterium</taxon>
    </lineage>
</organism>
<accession>A0A545TNL8</accession>
<dbReference type="Pfam" id="PF00149">
    <property type="entry name" value="Metallophos"/>
    <property type="match status" value="1"/>
</dbReference>
<dbReference type="EMBL" id="VHSG01000012">
    <property type="protein sequence ID" value="TQV78812.1"/>
    <property type="molecule type" value="Genomic_DNA"/>
</dbReference>
<keyword evidence="2" id="KW-0378">Hydrolase</keyword>
<dbReference type="GO" id="GO:0046872">
    <property type="term" value="F:metal ion binding"/>
    <property type="evidence" value="ECO:0007669"/>
    <property type="project" value="UniProtKB-KW"/>
</dbReference>
<dbReference type="PANTHER" id="PTHR42988">
    <property type="entry name" value="PHOSPHOHYDROLASE"/>
    <property type="match status" value="1"/>
</dbReference>
<dbReference type="PANTHER" id="PTHR42988:SF2">
    <property type="entry name" value="CYCLIC NUCLEOTIDE PHOSPHODIESTERASE CBUA0032-RELATED"/>
    <property type="match status" value="1"/>
</dbReference>
<evidence type="ECO:0000256" key="2">
    <source>
        <dbReference type="ARBA" id="ARBA00022801"/>
    </source>
</evidence>
<comment type="similarity">
    <text evidence="4">Belongs to the cyclic nucleotide phosphodiesterase class-III family.</text>
</comment>
<dbReference type="InterPro" id="IPR004843">
    <property type="entry name" value="Calcineurin-like_PHP"/>
</dbReference>
<evidence type="ECO:0000313" key="7">
    <source>
        <dbReference type="Proteomes" id="UP000319732"/>
    </source>
</evidence>
<sequence length="272" mass="29977">MPAQRGYIVIVVQLSDTHFGRENPVVVDALRRCLQAQSPDLLLVSGDITQRARGGQFRAAGNFLADLPAPRVLSIPGNHDIPLYNLVARLLWPYRGYCRVLGDELEPAYISDTLCVICVNTVRRYRHAGGCINVAQIEQVGESLSVAPASAIKVVVAHHPFAVMLPSDVKHRVRGATAALRAWSRQGVDLLLGGHIHYPFMAPLREHVTGLKGDPWVVQAGTAVSRRVRSGMPNSFVRLQLDGGRAGVCLQRWDYSRAQDAFMLAQSFTPWR</sequence>
<feature type="domain" description="Calcineurin-like phosphoesterase" evidence="5">
    <location>
        <begin position="11"/>
        <end position="199"/>
    </location>
</feature>
<comment type="caution">
    <text evidence="6">The sequence shown here is derived from an EMBL/GenBank/DDBJ whole genome shotgun (WGS) entry which is preliminary data.</text>
</comment>
<dbReference type="InterPro" id="IPR050884">
    <property type="entry name" value="CNP_phosphodiesterase-III"/>
</dbReference>
<gene>
    <name evidence="6" type="ORF">FKG94_12380</name>
</gene>
<keyword evidence="3" id="KW-0408">Iron</keyword>
<evidence type="ECO:0000256" key="1">
    <source>
        <dbReference type="ARBA" id="ARBA00022723"/>
    </source>
</evidence>
<evidence type="ECO:0000259" key="5">
    <source>
        <dbReference type="Pfam" id="PF00149"/>
    </source>
</evidence>
<evidence type="ECO:0000256" key="4">
    <source>
        <dbReference type="ARBA" id="ARBA00025742"/>
    </source>
</evidence>
<evidence type="ECO:0000256" key="3">
    <source>
        <dbReference type="ARBA" id="ARBA00023004"/>
    </source>
</evidence>
<name>A0A545TNL8_9GAMM</name>
<protein>
    <submittedName>
        <fullName evidence="6">Metallophosphoesterase</fullName>
    </submittedName>
</protein>
<keyword evidence="7" id="KW-1185">Reference proteome</keyword>
<dbReference type="AlphaFoldDB" id="A0A545TNL8"/>